<dbReference type="PANTHER" id="PTHR44281:SF4">
    <property type="entry name" value="SPINDLE ASSEMBLY ABNORMAL PROTEIN 6 HOMOLOG"/>
    <property type="match status" value="1"/>
</dbReference>
<protein>
    <recommendedName>
        <fullName evidence="2">Spindle assembly abnormal protein 6 homolog</fullName>
    </recommendedName>
</protein>
<dbReference type="GO" id="GO:0005813">
    <property type="term" value="C:centrosome"/>
    <property type="evidence" value="ECO:0007669"/>
    <property type="project" value="UniProtKB-SubCell"/>
</dbReference>
<feature type="domain" description="Spindle assembly abnormal protein 6 N-terminal" evidence="8">
    <location>
        <begin position="76"/>
        <end position="203"/>
    </location>
</feature>
<sequence>MKTHFRSVGGTIDRAAGSTKKNAASGSVGGCKAANTRSVVREGVYTEFSQSFAGLLRCPPVSTGAVCPFSVMETLFNRLLEVVVRCRDCEDRYERASCFKLPLHLYSDLVLKLTDDKDPYFLFSLSVSEEDFQSLKVQQGLLVDFSAFPQKFIDLLELCSSEQCSDAPRFVLHLTCQSPEGPAHFSVVETNAFKHLNHLSLRLAPGSDRDVRDHLAACLSAVKAEKQALDVKLKKTEEDLSRQLSYAQQTLCERSKELEKLRSDWTHQTSSLSSRHAEELQSEREKSAELQQQAERLREELQSRLAQLEESCRDLTRDKYQQEAALRDLQTKLQHADQESQRWKQQCQAARRENGQLDSELQQQQSLVVRLQTRVAVLEQESRDQQQLMKRTHDVLEATQQQKESMKENVDSKAAQTRKLEATVKSLSEELLKANGIIQKLQAEVRALLGKVKLKNTVTVSQEKRLQDTSQKLQRAEQQLHDLEQQLADRDLQVEKLKEQLDGTVQKLNESRDVLKTNENGNPEGRLCGHSGGLDPKYFERRDDSIPVYGLSSNLLHKGASHQRCYFAAKLTG</sequence>
<dbReference type="Pfam" id="PF16531">
    <property type="entry name" value="SAS-6_N"/>
    <property type="match status" value="1"/>
</dbReference>
<dbReference type="FunCoup" id="A0A672J3C8">
    <property type="interactions" value="354"/>
</dbReference>
<dbReference type="GO" id="GO:0005814">
    <property type="term" value="C:centriole"/>
    <property type="evidence" value="ECO:0007669"/>
    <property type="project" value="TreeGrafter"/>
</dbReference>
<keyword evidence="4" id="KW-0175">Coiled coil</keyword>
<proteinExistence type="predicted"/>
<comment type="subcellular location">
    <subcellularLocation>
        <location evidence="1">Cytoplasm</location>
        <location evidence="1">Cytoskeleton</location>
        <location evidence="1">Microtubule organizing center</location>
        <location evidence="1">Centrosome</location>
    </subcellularLocation>
</comment>
<evidence type="ECO:0000256" key="7">
    <source>
        <dbReference type="SAM" id="MobiDB-lite"/>
    </source>
</evidence>
<evidence type="ECO:0000256" key="5">
    <source>
        <dbReference type="ARBA" id="ARBA00023212"/>
    </source>
</evidence>
<evidence type="ECO:0000256" key="6">
    <source>
        <dbReference type="ARBA" id="ARBA00023306"/>
    </source>
</evidence>
<feature type="region of interest" description="Disordered" evidence="7">
    <location>
        <begin position="264"/>
        <end position="291"/>
    </location>
</feature>
<reference evidence="10" key="3">
    <citation type="submission" date="2025-09" db="UniProtKB">
        <authorList>
            <consortium name="Ensembl"/>
        </authorList>
    </citation>
    <scope>IDENTIFICATION</scope>
</reference>
<dbReference type="InterPro" id="IPR041513">
    <property type="entry name" value="SAS6_CC"/>
</dbReference>
<organism evidence="10 11">
    <name type="scientific">Salarias fasciatus</name>
    <name type="common">Jewelled blenny</name>
    <name type="synonym">Blennius fasciatus</name>
    <dbReference type="NCBI Taxonomy" id="181472"/>
    <lineage>
        <taxon>Eukaryota</taxon>
        <taxon>Metazoa</taxon>
        <taxon>Chordata</taxon>
        <taxon>Craniata</taxon>
        <taxon>Vertebrata</taxon>
        <taxon>Euteleostomi</taxon>
        <taxon>Actinopterygii</taxon>
        <taxon>Neopterygii</taxon>
        <taxon>Teleostei</taxon>
        <taxon>Neoteleostei</taxon>
        <taxon>Acanthomorphata</taxon>
        <taxon>Ovalentaria</taxon>
        <taxon>Blenniimorphae</taxon>
        <taxon>Blenniiformes</taxon>
        <taxon>Blennioidei</taxon>
        <taxon>Blenniidae</taxon>
        <taxon>Salariinae</taxon>
        <taxon>Salarias</taxon>
    </lineage>
</organism>
<evidence type="ECO:0000256" key="1">
    <source>
        <dbReference type="ARBA" id="ARBA00004300"/>
    </source>
</evidence>
<dbReference type="Proteomes" id="UP000472267">
    <property type="component" value="Chromosome 20"/>
</dbReference>
<keyword evidence="5" id="KW-0206">Cytoskeleton</keyword>
<dbReference type="Pfam" id="PF18594">
    <property type="entry name" value="Sas6_CC"/>
    <property type="match status" value="1"/>
</dbReference>
<gene>
    <name evidence="10" type="primary">sass6</name>
</gene>
<reference evidence="10" key="1">
    <citation type="submission" date="2019-06" db="EMBL/GenBank/DDBJ databases">
        <authorList>
            <consortium name="Wellcome Sanger Institute Data Sharing"/>
        </authorList>
    </citation>
    <scope>NUCLEOTIDE SEQUENCE [LARGE SCALE GENOMIC DNA]</scope>
</reference>
<dbReference type="Gene3D" id="2.170.210.20">
    <property type="entry name" value="Spindle assembly abnormal protein 6, N-terminal domain"/>
    <property type="match status" value="1"/>
</dbReference>
<keyword evidence="11" id="KW-1185">Reference proteome</keyword>
<feature type="domain" description="SAS-6 coiled-coil" evidence="9">
    <location>
        <begin position="208"/>
        <end position="237"/>
    </location>
</feature>
<dbReference type="InParanoid" id="A0A672J3C8"/>
<name>A0A672J3C8_SALFA</name>
<dbReference type="CDD" id="cd10142">
    <property type="entry name" value="HD_SAS6_N"/>
    <property type="match status" value="1"/>
</dbReference>
<keyword evidence="3" id="KW-0963">Cytoplasm</keyword>
<keyword evidence="6" id="KW-0131">Cell cycle</keyword>
<dbReference type="PANTHER" id="PTHR44281">
    <property type="entry name" value="SPINDLE ASSEMBLY ABNORMAL PROTEIN 6 HOMOLOG"/>
    <property type="match status" value="1"/>
</dbReference>
<dbReference type="Ensembl" id="ENSSFAT00005049416.1">
    <property type="protein sequence ID" value="ENSSFAP00005047809.1"/>
    <property type="gene ID" value="ENSSFAG00005023238.1"/>
</dbReference>
<dbReference type="AlphaFoldDB" id="A0A672J3C8"/>
<reference evidence="10" key="2">
    <citation type="submission" date="2025-08" db="UniProtKB">
        <authorList>
            <consortium name="Ensembl"/>
        </authorList>
    </citation>
    <scope>IDENTIFICATION</scope>
</reference>
<dbReference type="InterPro" id="IPR032396">
    <property type="entry name" value="SAS-6_N"/>
</dbReference>
<accession>A0A672J3C8</accession>
<evidence type="ECO:0000259" key="8">
    <source>
        <dbReference type="Pfam" id="PF16531"/>
    </source>
</evidence>
<evidence type="ECO:0000313" key="11">
    <source>
        <dbReference type="Proteomes" id="UP000472267"/>
    </source>
</evidence>
<dbReference type="GO" id="GO:0007099">
    <property type="term" value="P:centriole replication"/>
    <property type="evidence" value="ECO:0007669"/>
    <property type="project" value="TreeGrafter"/>
</dbReference>
<feature type="compositionally biased region" description="Basic and acidic residues" evidence="7">
    <location>
        <begin position="275"/>
        <end position="288"/>
    </location>
</feature>
<dbReference type="GO" id="GO:0007283">
    <property type="term" value="P:spermatogenesis"/>
    <property type="evidence" value="ECO:0007669"/>
    <property type="project" value="TreeGrafter"/>
</dbReference>
<evidence type="ECO:0000313" key="10">
    <source>
        <dbReference type="Ensembl" id="ENSSFAP00005047809.1"/>
    </source>
</evidence>
<feature type="region of interest" description="Disordered" evidence="7">
    <location>
        <begin position="514"/>
        <end position="533"/>
    </location>
</feature>
<evidence type="ECO:0000259" key="9">
    <source>
        <dbReference type="Pfam" id="PF18594"/>
    </source>
</evidence>
<dbReference type="InterPro" id="IPR038558">
    <property type="entry name" value="SAS-6_N_sf"/>
</dbReference>
<evidence type="ECO:0000256" key="2">
    <source>
        <dbReference type="ARBA" id="ARBA00020407"/>
    </source>
</evidence>
<evidence type="ECO:0000256" key="4">
    <source>
        <dbReference type="ARBA" id="ARBA00023054"/>
    </source>
</evidence>
<evidence type="ECO:0000256" key="3">
    <source>
        <dbReference type="ARBA" id="ARBA00022490"/>
    </source>
</evidence>